<keyword evidence="2" id="KW-1185">Reference proteome</keyword>
<name>A0ACB8VG23_9TELE</name>
<evidence type="ECO:0000313" key="2">
    <source>
        <dbReference type="Proteomes" id="UP000831701"/>
    </source>
</evidence>
<dbReference type="EMBL" id="CM041553">
    <property type="protein sequence ID" value="KAI3353498.1"/>
    <property type="molecule type" value="Genomic_DNA"/>
</dbReference>
<reference evidence="1" key="1">
    <citation type="submission" date="2022-04" db="EMBL/GenBank/DDBJ databases">
        <title>Jade perch genome.</title>
        <authorList>
            <person name="Chao B."/>
        </authorList>
    </citation>
    <scope>NUCLEOTIDE SEQUENCE</scope>
    <source>
        <strain evidence="1">CB-2022</strain>
    </source>
</reference>
<sequence length="444" mass="49128">MLTQQLNTPDPPKLPSVSVSPSAEIVEGSSVTLTCSSDANPAANYTWYKENGNITSLSKEPQLVFSSIQSSDSGEYYCTAENELGPRMSEYISINVKYHPKLPSVSVSPSAEIVEGSSVTLTCSSDANPAANYTWYKENGNVTSPSKEPQLVFRSIQSSDSGEYYCTAENELGTRTSGNISINVKYPPKLPSVSVSPSAEIVEGSSVTLTCSSDANPAANYTWYKENEDSPKASGQIFTITDFTAEHSGNYYCEAQNRIGCRNSKLHVIVLPGTFNGTPIAVVLTVVLAVILISVFILIRKKRGEKRDDRNQCQQPEQDDLHYASVEFSNIKPAQRHRHKQEDEENVEYATVKVKSGSTAARKKHGEKRDYRNQGQQPEQDDLHYASIEFSNNKPAQRRRHKQEDEENVEYAAVKVKSGRTAVRNQESAREDLAAVYSTVNKPW</sequence>
<protein>
    <submittedName>
        <fullName evidence="1">Uncharacterized protein</fullName>
    </submittedName>
</protein>
<comment type="caution">
    <text evidence="1">The sequence shown here is derived from an EMBL/GenBank/DDBJ whole genome shotgun (WGS) entry which is preliminary data.</text>
</comment>
<proteinExistence type="predicted"/>
<dbReference type="Proteomes" id="UP000831701">
    <property type="component" value="Chromosome 23"/>
</dbReference>
<gene>
    <name evidence="1" type="ORF">L3Q82_020018</name>
</gene>
<accession>A0ACB8VG23</accession>
<evidence type="ECO:0000313" key="1">
    <source>
        <dbReference type="EMBL" id="KAI3353498.1"/>
    </source>
</evidence>
<organism evidence="1 2">
    <name type="scientific">Scortum barcoo</name>
    <name type="common">barcoo grunter</name>
    <dbReference type="NCBI Taxonomy" id="214431"/>
    <lineage>
        <taxon>Eukaryota</taxon>
        <taxon>Metazoa</taxon>
        <taxon>Chordata</taxon>
        <taxon>Craniata</taxon>
        <taxon>Vertebrata</taxon>
        <taxon>Euteleostomi</taxon>
        <taxon>Actinopterygii</taxon>
        <taxon>Neopterygii</taxon>
        <taxon>Teleostei</taxon>
        <taxon>Neoteleostei</taxon>
        <taxon>Acanthomorphata</taxon>
        <taxon>Eupercaria</taxon>
        <taxon>Centrarchiformes</taxon>
        <taxon>Terapontoidei</taxon>
        <taxon>Terapontidae</taxon>
        <taxon>Scortum</taxon>
    </lineage>
</organism>